<accession>A0A5A9P2V8</accession>
<comment type="caution">
    <text evidence="1">The sequence shown here is derived from an EMBL/GenBank/DDBJ whole genome shotgun (WGS) entry which is preliminary data.</text>
</comment>
<organism evidence="1 2">
    <name type="scientific">Triplophysa tibetana</name>
    <dbReference type="NCBI Taxonomy" id="1572043"/>
    <lineage>
        <taxon>Eukaryota</taxon>
        <taxon>Metazoa</taxon>
        <taxon>Chordata</taxon>
        <taxon>Craniata</taxon>
        <taxon>Vertebrata</taxon>
        <taxon>Euteleostomi</taxon>
        <taxon>Actinopterygii</taxon>
        <taxon>Neopterygii</taxon>
        <taxon>Teleostei</taxon>
        <taxon>Ostariophysi</taxon>
        <taxon>Cypriniformes</taxon>
        <taxon>Nemacheilidae</taxon>
        <taxon>Triplophysa</taxon>
    </lineage>
</organism>
<name>A0A5A9P2V8_9TELE</name>
<dbReference type="Proteomes" id="UP000324632">
    <property type="component" value="Chromosome 10"/>
</dbReference>
<reference evidence="1 2" key="1">
    <citation type="journal article" date="2019" name="Mol. Ecol. Resour.">
        <title>Chromosome-level genome assembly of Triplophysa tibetana, a fish adapted to the harsh high-altitude environment of the Tibetan Plateau.</title>
        <authorList>
            <person name="Yang X."/>
            <person name="Liu H."/>
            <person name="Ma Z."/>
            <person name="Zou Y."/>
            <person name="Zou M."/>
            <person name="Mao Y."/>
            <person name="Li X."/>
            <person name="Wang H."/>
            <person name="Chen T."/>
            <person name="Wang W."/>
            <person name="Yang R."/>
        </authorList>
    </citation>
    <scope>NUCLEOTIDE SEQUENCE [LARGE SCALE GENOMIC DNA]</scope>
    <source>
        <strain evidence="1">TTIB1903HZAU</strain>
        <tissue evidence="1">Muscle</tissue>
    </source>
</reference>
<proteinExistence type="predicted"/>
<evidence type="ECO:0000313" key="1">
    <source>
        <dbReference type="EMBL" id="KAA0715481.1"/>
    </source>
</evidence>
<protein>
    <submittedName>
        <fullName evidence="1">Uncharacterized protein</fullName>
    </submittedName>
</protein>
<gene>
    <name evidence="1" type="ORF">E1301_Tti010141</name>
</gene>
<keyword evidence="2" id="KW-1185">Reference proteome</keyword>
<dbReference type="AlphaFoldDB" id="A0A5A9P2V8"/>
<evidence type="ECO:0000313" key="2">
    <source>
        <dbReference type="Proteomes" id="UP000324632"/>
    </source>
</evidence>
<dbReference type="EMBL" id="SOYY01000010">
    <property type="protein sequence ID" value="KAA0715481.1"/>
    <property type="molecule type" value="Genomic_DNA"/>
</dbReference>
<sequence>MLLCRGNDPELRHLWCQSSQMVTRPPACSSECGTLSTRLGIRAQVRAAKRSGQETGDGYSVRTGVHRMAF</sequence>